<evidence type="ECO:0000259" key="1">
    <source>
        <dbReference type="SMART" id="SM00953"/>
    </source>
</evidence>
<proteinExistence type="predicted"/>
<evidence type="ECO:0000313" key="3">
    <source>
        <dbReference type="Proteomes" id="UP001596052"/>
    </source>
</evidence>
<dbReference type="RefSeq" id="WP_377170335.1">
    <property type="nucleotide sequence ID" value="NZ_JBHSMQ010000009.1"/>
</dbReference>
<dbReference type="Proteomes" id="UP001596052">
    <property type="component" value="Unassembled WGS sequence"/>
</dbReference>
<keyword evidence="3" id="KW-1185">Reference proteome</keyword>
<dbReference type="EMBL" id="JBHSMQ010000009">
    <property type="protein sequence ID" value="MFC5457246.1"/>
    <property type="molecule type" value="Genomic_DNA"/>
</dbReference>
<organism evidence="2 3">
    <name type="scientific">Prosthecobacter fluviatilis</name>
    <dbReference type="NCBI Taxonomy" id="445931"/>
    <lineage>
        <taxon>Bacteria</taxon>
        <taxon>Pseudomonadati</taxon>
        <taxon>Verrucomicrobiota</taxon>
        <taxon>Verrucomicrobiia</taxon>
        <taxon>Verrucomicrobiales</taxon>
        <taxon>Verrucomicrobiaceae</taxon>
        <taxon>Prosthecobacter</taxon>
    </lineage>
</organism>
<accession>A0ABW0KXT7</accession>
<dbReference type="InterPro" id="IPR014914">
    <property type="entry name" value="RES_dom"/>
</dbReference>
<comment type="caution">
    <text evidence="2">The sequence shown here is derived from an EMBL/GenBank/DDBJ whole genome shotgun (WGS) entry which is preliminary data.</text>
</comment>
<evidence type="ECO:0000313" key="2">
    <source>
        <dbReference type="EMBL" id="MFC5457246.1"/>
    </source>
</evidence>
<protein>
    <submittedName>
        <fullName evidence="2">RES family NAD+ phosphorylase</fullName>
    </submittedName>
</protein>
<gene>
    <name evidence="2" type="ORF">ACFQDI_20425</name>
</gene>
<reference evidence="3" key="1">
    <citation type="journal article" date="2019" name="Int. J. Syst. Evol. Microbiol.">
        <title>The Global Catalogue of Microorganisms (GCM) 10K type strain sequencing project: providing services to taxonomists for standard genome sequencing and annotation.</title>
        <authorList>
            <consortium name="The Broad Institute Genomics Platform"/>
            <consortium name="The Broad Institute Genome Sequencing Center for Infectious Disease"/>
            <person name="Wu L."/>
            <person name="Ma J."/>
        </authorList>
    </citation>
    <scope>NUCLEOTIDE SEQUENCE [LARGE SCALE GENOMIC DNA]</scope>
    <source>
        <strain evidence="3">CGMCC 4.1469</strain>
    </source>
</reference>
<sequence>MKLQAWRIVKAKHAASAFSGEGARLYGGRWNSAGVSLVYTSGSKALAALESLVHLNPPVLFSYVIISVGFDAALVEKVSALPPGWNDMPAPPSTRGLGDLWAAQRRSAVLEVPSAIIPGESNFLLNPAHPDFAAISFGVAEPFAFDPRLL</sequence>
<feature type="domain" description="RES" evidence="1">
    <location>
        <begin position="17"/>
        <end position="139"/>
    </location>
</feature>
<dbReference type="Pfam" id="PF08808">
    <property type="entry name" value="RES"/>
    <property type="match status" value="1"/>
</dbReference>
<dbReference type="SMART" id="SM00953">
    <property type="entry name" value="RES"/>
    <property type="match status" value="1"/>
</dbReference>
<name>A0ABW0KXT7_9BACT</name>